<dbReference type="EC" id="2.7.7.62" evidence="9"/>
<dbReference type="Gene3D" id="3.40.50.300">
    <property type="entry name" value="P-loop containing nucleotide triphosphate hydrolases"/>
    <property type="match status" value="1"/>
</dbReference>
<dbReference type="GO" id="GO:0008820">
    <property type="term" value="F:cobinamide phosphate guanylyltransferase activity"/>
    <property type="evidence" value="ECO:0007669"/>
    <property type="project" value="UniProtKB-EC"/>
</dbReference>
<keyword evidence="19" id="KW-1185">Reference proteome</keyword>
<keyword evidence="15" id="KW-0342">GTP-binding</keyword>
<dbReference type="Pfam" id="PF02283">
    <property type="entry name" value="CobU"/>
    <property type="match status" value="1"/>
</dbReference>
<evidence type="ECO:0000256" key="6">
    <source>
        <dbReference type="ARBA" id="ARBA00005159"/>
    </source>
</evidence>
<evidence type="ECO:0000256" key="14">
    <source>
        <dbReference type="ARBA" id="ARBA00022840"/>
    </source>
</evidence>
<dbReference type="InterPro" id="IPR027417">
    <property type="entry name" value="P-loop_NTPase"/>
</dbReference>
<keyword evidence="12" id="KW-0547">Nucleotide-binding</keyword>
<comment type="similarity">
    <text evidence="7">Belongs to the CobU/CobP family.</text>
</comment>
<evidence type="ECO:0000256" key="9">
    <source>
        <dbReference type="ARBA" id="ARBA00012523"/>
    </source>
</evidence>
<proteinExistence type="inferred from homology"/>
<comment type="function">
    <text evidence="4">Catalyzes ATP-dependent phosphorylation of adenosylcobinamide and addition of GMP to adenosylcobinamide phosphate.</text>
</comment>
<protein>
    <recommendedName>
        <fullName evidence="16">Adenosylcobinamide kinase</fullName>
        <ecNumber evidence="8">2.7.1.156</ecNumber>
        <ecNumber evidence="9">2.7.7.62</ecNumber>
    </recommendedName>
    <alternativeName>
        <fullName evidence="17">Adenosylcobinamide-phosphate guanylyltransferase</fullName>
    </alternativeName>
</protein>
<comment type="catalytic activity">
    <reaction evidence="2">
        <text>adenosylcob(III)inamide phosphate + GTP + H(+) = adenosylcob(III)inamide-GDP + diphosphate</text>
        <dbReference type="Rhea" id="RHEA:22712"/>
        <dbReference type="ChEBI" id="CHEBI:15378"/>
        <dbReference type="ChEBI" id="CHEBI:33019"/>
        <dbReference type="ChEBI" id="CHEBI:37565"/>
        <dbReference type="ChEBI" id="CHEBI:58502"/>
        <dbReference type="ChEBI" id="CHEBI:60487"/>
        <dbReference type="EC" id="2.7.7.62"/>
    </reaction>
</comment>
<evidence type="ECO:0000256" key="10">
    <source>
        <dbReference type="ARBA" id="ARBA00022573"/>
    </source>
</evidence>
<evidence type="ECO:0000256" key="11">
    <source>
        <dbReference type="ARBA" id="ARBA00022679"/>
    </source>
</evidence>
<evidence type="ECO:0000256" key="15">
    <source>
        <dbReference type="ARBA" id="ARBA00023134"/>
    </source>
</evidence>
<evidence type="ECO:0000313" key="19">
    <source>
        <dbReference type="Proteomes" id="UP000317303"/>
    </source>
</evidence>
<keyword evidence="18" id="KW-0548">Nucleotidyltransferase</keyword>
<keyword evidence="14" id="KW-0067">ATP-binding</keyword>
<keyword evidence="13 18" id="KW-0418">Kinase</keyword>
<evidence type="ECO:0000256" key="7">
    <source>
        <dbReference type="ARBA" id="ARBA00007490"/>
    </source>
</evidence>
<name>A0A660CNR0_9PSEU</name>
<dbReference type="AlphaFoldDB" id="A0A660CNR0"/>
<evidence type="ECO:0000256" key="3">
    <source>
        <dbReference type="ARBA" id="ARBA00001522"/>
    </source>
</evidence>
<dbReference type="SUPFAM" id="SSF52540">
    <property type="entry name" value="P-loop containing nucleoside triphosphate hydrolases"/>
    <property type="match status" value="1"/>
</dbReference>
<dbReference type="EMBL" id="VLJV01000001">
    <property type="protein sequence ID" value="TWH22775.1"/>
    <property type="molecule type" value="Genomic_DNA"/>
</dbReference>
<comment type="pathway">
    <text evidence="5">Cofactor biosynthesis; adenosylcobalamin biosynthesis; adenosylcobalamin from cob(II)yrinate a,c-diamide: step 6/7.</text>
</comment>
<dbReference type="InterPro" id="IPR003203">
    <property type="entry name" value="CobU/CobP"/>
</dbReference>
<dbReference type="Proteomes" id="UP000317303">
    <property type="component" value="Unassembled WGS sequence"/>
</dbReference>
<keyword evidence="11 18" id="KW-0808">Transferase</keyword>
<dbReference type="CDD" id="cd00544">
    <property type="entry name" value="CobU"/>
    <property type="match status" value="1"/>
</dbReference>
<dbReference type="GO" id="GO:0009236">
    <property type="term" value="P:cobalamin biosynthetic process"/>
    <property type="evidence" value="ECO:0007669"/>
    <property type="project" value="UniProtKB-UniPathway"/>
</dbReference>
<dbReference type="PANTHER" id="PTHR34848:SF1">
    <property type="entry name" value="BIFUNCTIONAL ADENOSYLCOBALAMIN BIOSYNTHESIS PROTEIN COBU"/>
    <property type="match status" value="1"/>
</dbReference>
<evidence type="ECO:0000256" key="16">
    <source>
        <dbReference type="ARBA" id="ARBA00029570"/>
    </source>
</evidence>
<evidence type="ECO:0000256" key="13">
    <source>
        <dbReference type="ARBA" id="ARBA00022777"/>
    </source>
</evidence>
<evidence type="ECO:0000256" key="12">
    <source>
        <dbReference type="ARBA" id="ARBA00022741"/>
    </source>
</evidence>
<evidence type="ECO:0000256" key="5">
    <source>
        <dbReference type="ARBA" id="ARBA00004692"/>
    </source>
</evidence>
<comment type="catalytic activity">
    <reaction evidence="3">
        <text>adenosylcob(III)inamide + GTP = adenosylcob(III)inamide phosphate + GDP + H(+)</text>
        <dbReference type="Rhea" id="RHEA:15765"/>
        <dbReference type="ChEBI" id="CHEBI:2480"/>
        <dbReference type="ChEBI" id="CHEBI:15378"/>
        <dbReference type="ChEBI" id="CHEBI:37565"/>
        <dbReference type="ChEBI" id="CHEBI:58189"/>
        <dbReference type="ChEBI" id="CHEBI:58502"/>
        <dbReference type="EC" id="2.7.1.156"/>
    </reaction>
</comment>
<comment type="catalytic activity">
    <reaction evidence="1">
        <text>adenosylcob(III)inamide + ATP = adenosylcob(III)inamide phosphate + ADP + H(+)</text>
        <dbReference type="Rhea" id="RHEA:15769"/>
        <dbReference type="ChEBI" id="CHEBI:2480"/>
        <dbReference type="ChEBI" id="CHEBI:15378"/>
        <dbReference type="ChEBI" id="CHEBI:30616"/>
        <dbReference type="ChEBI" id="CHEBI:58502"/>
        <dbReference type="ChEBI" id="CHEBI:456216"/>
        <dbReference type="EC" id="2.7.1.156"/>
    </reaction>
</comment>
<keyword evidence="10" id="KW-0169">Cobalamin biosynthesis</keyword>
<dbReference type="GO" id="GO:0005525">
    <property type="term" value="F:GTP binding"/>
    <property type="evidence" value="ECO:0007669"/>
    <property type="project" value="UniProtKB-KW"/>
</dbReference>
<gene>
    <name evidence="18" type="ORF">JD82_04665</name>
</gene>
<evidence type="ECO:0000256" key="8">
    <source>
        <dbReference type="ARBA" id="ARBA00012016"/>
    </source>
</evidence>
<dbReference type="GO" id="GO:0005524">
    <property type="term" value="F:ATP binding"/>
    <property type="evidence" value="ECO:0007669"/>
    <property type="project" value="UniProtKB-KW"/>
</dbReference>
<reference evidence="18 19" key="1">
    <citation type="submission" date="2019-07" db="EMBL/GenBank/DDBJ databases">
        <title>R&amp;d 2014.</title>
        <authorList>
            <person name="Klenk H.-P."/>
        </authorList>
    </citation>
    <scope>NUCLEOTIDE SEQUENCE [LARGE SCALE GENOMIC DNA]</scope>
    <source>
        <strain evidence="18 19">DSM 43194</strain>
    </source>
</reference>
<dbReference type="UniPathway" id="UPA00148">
    <property type="reaction ID" value="UER00236"/>
</dbReference>
<dbReference type="GO" id="GO:0043752">
    <property type="term" value="F:adenosylcobinamide kinase activity"/>
    <property type="evidence" value="ECO:0007669"/>
    <property type="project" value="UniProtKB-EC"/>
</dbReference>
<comment type="pathway">
    <text evidence="6">Cofactor biosynthesis; adenosylcobalamin biosynthesis; adenosylcobalamin from cob(II)yrinate a,c-diamide: step 5/7.</text>
</comment>
<evidence type="ECO:0000256" key="2">
    <source>
        <dbReference type="ARBA" id="ARBA00000711"/>
    </source>
</evidence>
<comment type="caution">
    <text evidence="18">The sequence shown here is derived from an EMBL/GenBank/DDBJ whole genome shotgun (WGS) entry which is preliminary data.</text>
</comment>
<organism evidence="18 19">
    <name type="scientific">Prauserella rugosa</name>
    <dbReference type="NCBI Taxonomy" id="43354"/>
    <lineage>
        <taxon>Bacteria</taxon>
        <taxon>Bacillati</taxon>
        <taxon>Actinomycetota</taxon>
        <taxon>Actinomycetes</taxon>
        <taxon>Pseudonocardiales</taxon>
        <taxon>Pseudonocardiaceae</taxon>
        <taxon>Prauserella</taxon>
    </lineage>
</organism>
<evidence type="ECO:0000256" key="17">
    <source>
        <dbReference type="ARBA" id="ARBA00030571"/>
    </source>
</evidence>
<dbReference type="EC" id="2.7.1.156" evidence="8"/>
<evidence type="ECO:0000313" key="18">
    <source>
        <dbReference type="EMBL" id="TWH22775.1"/>
    </source>
</evidence>
<sequence length="217" mass="23360">MPRMTNDPKRRLARFAADRLERAAARLRGLDATRNDADGPAGGRTLVLGGVRSGKSRYAEQLAAHHPHVTYIAAGMPPSDDDPEWSARVAAHRARRPAHWGTVETGDITAALREADRPVLIDCLGTWLTRVLDESGAWEQSDGWQQRVDERLGAFADAWRQADVPAVAVSNEVGSGVVPAAASGRIFRDVLGALNTAVAAHSDHVRLVVAGRVLTLD</sequence>
<evidence type="ECO:0000256" key="1">
    <source>
        <dbReference type="ARBA" id="ARBA00000312"/>
    </source>
</evidence>
<evidence type="ECO:0000256" key="4">
    <source>
        <dbReference type="ARBA" id="ARBA00003889"/>
    </source>
</evidence>
<accession>A0A660CNR0</accession>
<dbReference type="PANTHER" id="PTHR34848">
    <property type="match status" value="1"/>
</dbReference>